<protein>
    <recommendedName>
        <fullName evidence="4">Lipoprotein</fullName>
    </recommendedName>
</protein>
<dbReference type="OrthoDB" id="673157at2"/>
<dbReference type="RefSeq" id="WP_111595620.1">
    <property type="nucleotide sequence ID" value="NZ_QLLL01000001.1"/>
</dbReference>
<reference evidence="2 3" key="1">
    <citation type="submission" date="2018-06" db="EMBL/GenBank/DDBJ databases">
        <title>Genomic Encyclopedia of Archaeal and Bacterial Type Strains, Phase II (KMG-II): from individual species to whole genera.</title>
        <authorList>
            <person name="Goeker M."/>
        </authorList>
    </citation>
    <scope>NUCLEOTIDE SEQUENCE [LARGE SCALE GENOMIC DNA]</scope>
    <source>
        <strain evidence="2 3">DSM 23857</strain>
    </source>
</reference>
<evidence type="ECO:0000313" key="3">
    <source>
        <dbReference type="Proteomes" id="UP000249547"/>
    </source>
</evidence>
<dbReference type="PROSITE" id="PS51257">
    <property type="entry name" value="PROKAR_LIPOPROTEIN"/>
    <property type="match status" value="1"/>
</dbReference>
<gene>
    <name evidence="2" type="ORF">LX64_00069</name>
</gene>
<evidence type="ECO:0000256" key="1">
    <source>
        <dbReference type="SAM" id="SignalP"/>
    </source>
</evidence>
<dbReference type="Proteomes" id="UP000249547">
    <property type="component" value="Unassembled WGS sequence"/>
</dbReference>
<sequence length="142" mass="14943">MPVKPILTKLLACLILLLAAACGGKKNDPKPVGAEEDLAVKLEGVIVDSEMNAAQGTTLPFAVKVTSKMPPQGVKIEVSALLTPADTNVPQNPAITTSNANTDITLIDLASLRLTNITVIVSSVSKPTNKVTFHFGVWNKVQ</sequence>
<dbReference type="EMBL" id="QLLL01000001">
    <property type="protein sequence ID" value="RAJ10467.1"/>
    <property type="molecule type" value="Genomic_DNA"/>
</dbReference>
<keyword evidence="3" id="KW-1185">Reference proteome</keyword>
<feature type="signal peptide" evidence="1">
    <location>
        <begin position="1"/>
        <end position="20"/>
    </location>
</feature>
<comment type="caution">
    <text evidence="2">The sequence shown here is derived from an EMBL/GenBank/DDBJ whole genome shotgun (WGS) entry which is preliminary data.</text>
</comment>
<keyword evidence="1" id="KW-0732">Signal</keyword>
<evidence type="ECO:0008006" key="4">
    <source>
        <dbReference type="Google" id="ProtNLM"/>
    </source>
</evidence>
<evidence type="ECO:0000313" key="2">
    <source>
        <dbReference type="EMBL" id="RAJ10467.1"/>
    </source>
</evidence>
<proteinExistence type="predicted"/>
<dbReference type="AlphaFoldDB" id="A0A327R970"/>
<accession>A0A327R970</accession>
<organism evidence="2 3">
    <name type="scientific">Chitinophaga skermanii</name>
    <dbReference type="NCBI Taxonomy" id="331697"/>
    <lineage>
        <taxon>Bacteria</taxon>
        <taxon>Pseudomonadati</taxon>
        <taxon>Bacteroidota</taxon>
        <taxon>Chitinophagia</taxon>
        <taxon>Chitinophagales</taxon>
        <taxon>Chitinophagaceae</taxon>
        <taxon>Chitinophaga</taxon>
    </lineage>
</organism>
<name>A0A327R970_9BACT</name>
<feature type="chain" id="PRO_5016446205" description="Lipoprotein" evidence="1">
    <location>
        <begin position="21"/>
        <end position="142"/>
    </location>
</feature>